<dbReference type="EC" id="1.15.1.2" evidence="2"/>
<dbReference type="GO" id="GO:0005506">
    <property type="term" value="F:iron ion binding"/>
    <property type="evidence" value="ECO:0007669"/>
    <property type="project" value="InterPro"/>
</dbReference>
<dbReference type="OrthoDB" id="9814936at2"/>
<dbReference type="PANTHER" id="PTHR36541">
    <property type="entry name" value="SUPEROXIDE REDUCTASE-RELATED"/>
    <property type="match status" value="1"/>
</dbReference>
<dbReference type="Pfam" id="PF01880">
    <property type="entry name" value="Desulfoferrodox"/>
    <property type="match status" value="1"/>
</dbReference>
<evidence type="ECO:0000256" key="4">
    <source>
        <dbReference type="ARBA" id="ARBA00022448"/>
    </source>
</evidence>
<keyword evidence="14" id="KW-1185">Reference proteome</keyword>
<comment type="function">
    <text evidence="8">Catalyzes the one-electron reduction of superoxide anion radical to hydrogen peroxide at a nonheme ferrous iron center. Plays a fundamental role in case of oxidative stress via its superoxide detoxification activity.</text>
</comment>
<dbReference type="GO" id="GO:0050605">
    <property type="term" value="F:superoxide reductase activity"/>
    <property type="evidence" value="ECO:0007669"/>
    <property type="project" value="UniProtKB-EC"/>
</dbReference>
<evidence type="ECO:0000256" key="10">
    <source>
        <dbReference type="ARBA" id="ARBA00047448"/>
    </source>
</evidence>
<accession>A0A1H9H8I9</accession>
<dbReference type="EMBL" id="FOFU01000006">
    <property type="protein sequence ID" value="SEQ58538.1"/>
    <property type="molecule type" value="Genomic_DNA"/>
</dbReference>
<dbReference type="InterPro" id="IPR051233">
    <property type="entry name" value="Desulfoferrodoxin_SOR"/>
</dbReference>
<protein>
    <recommendedName>
        <fullName evidence="3">Desulfoferrodoxin</fullName>
        <ecNumber evidence="2">1.15.1.2</ecNumber>
    </recommendedName>
    <alternativeName>
        <fullName evidence="9">Superoxide reductase</fullName>
    </alternativeName>
</protein>
<dbReference type="NCBIfam" id="TIGR00332">
    <property type="entry name" value="neela_ferrous"/>
    <property type="match status" value="1"/>
</dbReference>
<dbReference type="RefSeq" id="WP_074644138.1">
    <property type="nucleotide sequence ID" value="NZ_AP025286.1"/>
</dbReference>
<keyword evidence="6" id="KW-0249">Electron transport</keyword>
<evidence type="ECO:0000256" key="8">
    <source>
        <dbReference type="ARBA" id="ARBA00024690"/>
    </source>
</evidence>
<organism evidence="13 14">
    <name type="scientific">Treponema bryantii</name>
    <dbReference type="NCBI Taxonomy" id="163"/>
    <lineage>
        <taxon>Bacteria</taxon>
        <taxon>Pseudomonadati</taxon>
        <taxon>Spirochaetota</taxon>
        <taxon>Spirochaetia</taxon>
        <taxon>Spirochaetales</taxon>
        <taxon>Treponemataceae</taxon>
        <taxon>Treponema</taxon>
    </lineage>
</organism>
<evidence type="ECO:0000256" key="9">
    <source>
        <dbReference type="ARBA" id="ARBA00031398"/>
    </source>
</evidence>
<dbReference type="InterPro" id="IPR002742">
    <property type="entry name" value="Desulfoferrodoxin_Fe-bd_dom"/>
</dbReference>
<evidence type="ECO:0000256" key="3">
    <source>
        <dbReference type="ARBA" id="ARBA00014839"/>
    </source>
</evidence>
<evidence type="ECO:0000313" key="13">
    <source>
        <dbReference type="EMBL" id="SEQ58538.1"/>
    </source>
</evidence>
<evidence type="ECO:0000313" key="14">
    <source>
        <dbReference type="Proteomes" id="UP000182360"/>
    </source>
</evidence>
<dbReference type="STRING" id="163.SAMN04487775_101152"/>
<dbReference type="Proteomes" id="UP000182360">
    <property type="component" value="Unassembled WGS sequence"/>
</dbReference>
<evidence type="ECO:0000259" key="11">
    <source>
        <dbReference type="Pfam" id="PF01880"/>
    </source>
</evidence>
<dbReference type="SUPFAM" id="SSF49367">
    <property type="entry name" value="Superoxide reductase-like"/>
    <property type="match status" value="1"/>
</dbReference>
<keyword evidence="5" id="KW-0479">Metal-binding</keyword>
<evidence type="ECO:0000256" key="7">
    <source>
        <dbReference type="ARBA" id="ARBA00023004"/>
    </source>
</evidence>
<gene>
    <name evidence="13" type="ORF">SAMN04487977_10687</name>
</gene>
<evidence type="ECO:0000256" key="1">
    <source>
        <dbReference type="ARBA" id="ARBA00005941"/>
    </source>
</evidence>
<feature type="domain" description="Desulfoferrodoxin N-terminal" evidence="12">
    <location>
        <begin position="5"/>
        <end position="33"/>
    </location>
</feature>
<sequence>MDVKFYYCTVCGKIIVVVKDTGVPTVCCGESMVELVPGTTDAAVEKHVPVVNVEGNKVTVSVGSVAHPMLPEHYIEWIVIATNKGIQKKQLKPGDEPKAEFALLDGEKVEGAWEFCNLHKLWKC</sequence>
<dbReference type="PANTHER" id="PTHR36541:SF1">
    <property type="entry name" value="SUPEROXIDE REDUCTASE-RELATED"/>
    <property type="match status" value="1"/>
</dbReference>
<reference evidence="13 14" key="1">
    <citation type="submission" date="2016-10" db="EMBL/GenBank/DDBJ databases">
        <authorList>
            <person name="de Groot N.N."/>
        </authorList>
    </citation>
    <scope>NUCLEOTIDE SEQUENCE [LARGE SCALE GENOMIC DNA]</scope>
    <source>
        <strain evidence="13 14">B25</strain>
    </source>
</reference>
<dbReference type="Pfam" id="PF06397">
    <property type="entry name" value="Desulfoferrod_N"/>
    <property type="match status" value="1"/>
</dbReference>
<dbReference type="AlphaFoldDB" id="A0A1H9H8I9"/>
<comment type="catalytic activity">
    <reaction evidence="10">
        <text>reduced [rubredoxin] + superoxide + 2 H(+) = oxidized [rubredoxin] + H2O2</text>
        <dbReference type="Rhea" id="RHEA:21324"/>
        <dbReference type="Rhea" id="RHEA-COMP:10302"/>
        <dbReference type="Rhea" id="RHEA-COMP:10303"/>
        <dbReference type="ChEBI" id="CHEBI:15378"/>
        <dbReference type="ChEBI" id="CHEBI:16240"/>
        <dbReference type="ChEBI" id="CHEBI:18421"/>
        <dbReference type="ChEBI" id="CHEBI:29033"/>
        <dbReference type="ChEBI" id="CHEBI:29034"/>
        <dbReference type="EC" id="1.15.1.2"/>
    </reaction>
</comment>
<proteinExistence type="inferred from homology"/>
<evidence type="ECO:0000256" key="6">
    <source>
        <dbReference type="ARBA" id="ARBA00022982"/>
    </source>
</evidence>
<evidence type="ECO:0000259" key="12">
    <source>
        <dbReference type="Pfam" id="PF06397"/>
    </source>
</evidence>
<dbReference type="Gene3D" id="2.60.40.730">
    <property type="entry name" value="SOR catalytic domain"/>
    <property type="match status" value="1"/>
</dbReference>
<comment type="similarity">
    <text evidence="1">Belongs to the desulfoferrodoxin family.</text>
</comment>
<evidence type="ECO:0000256" key="5">
    <source>
        <dbReference type="ARBA" id="ARBA00022723"/>
    </source>
</evidence>
<evidence type="ECO:0000256" key="2">
    <source>
        <dbReference type="ARBA" id="ARBA00012679"/>
    </source>
</evidence>
<feature type="domain" description="Desulfoferrodoxin ferrous iron-binding" evidence="11">
    <location>
        <begin position="40"/>
        <end position="123"/>
    </location>
</feature>
<dbReference type="InterPro" id="IPR004462">
    <property type="entry name" value="Desulfoferrodoxin_N"/>
</dbReference>
<keyword evidence="7" id="KW-0408">Iron</keyword>
<dbReference type="SUPFAM" id="SSF57802">
    <property type="entry name" value="Rubredoxin-like"/>
    <property type="match status" value="1"/>
</dbReference>
<dbReference type="Gene3D" id="2.20.28.100">
    <property type="entry name" value="Desulphoferrodoxin, N-terminal domain"/>
    <property type="match status" value="1"/>
</dbReference>
<dbReference type="InterPro" id="IPR038094">
    <property type="entry name" value="Desulfoferrodoxin_N_sf"/>
</dbReference>
<keyword evidence="4" id="KW-0813">Transport</keyword>
<dbReference type="InterPro" id="IPR036073">
    <property type="entry name" value="Desulfoferrodoxin_Fe-bd_dom_sf"/>
</dbReference>
<name>A0A1H9H8I9_9SPIR</name>